<proteinExistence type="predicted"/>
<dbReference type="RefSeq" id="XP_012648700.1">
    <property type="nucleotide sequence ID" value="XM_012793246.1"/>
</dbReference>
<dbReference type="AlphaFoldDB" id="A0A0K3ALR7"/>
<evidence type="ECO:0000259" key="1">
    <source>
        <dbReference type="Pfam" id="PF20715"/>
    </source>
</evidence>
<evidence type="ECO:0000313" key="3">
    <source>
        <dbReference type="Proteomes" id="UP000002899"/>
    </source>
</evidence>
<dbReference type="Proteomes" id="UP000002899">
    <property type="component" value="Chromosome III"/>
</dbReference>
<feature type="domain" description="DUF6827" evidence="1">
    <location>
        <begin position="88"/>
        <end position="233"/>
    </location>
</feature>
<dbReference type="InterPro" id="IPR049230">
    <property type="entry name" value="DUF6827"/>
</dbReference>
<name>A0A0K3ALR7_BABMR</name>
<reference evidence="2 3" key="1">
    <citation type="journal article" date="2012" name="Nucleic Acids Res.">
        <title>Sequencing of the smallest Apicomplexan genome from the human pathogen Babesia microti.</title>
        <authorList>
            <person name="Cornillot E."/>
            <person name="Hadj-Kaddour K."/>
            <person name="Dassouli A."/>
            <person name="Noel B."/>
            <person name="Ranwez V."/>
            <person name="Vacherie B."/>
            <person name="Augagneur Y."/>
            <person name="Bres V."/>
            <person name="Duclos A."/>
            <person name="Randazzo S."/>
            <person name="Carcy B."/>
            <person name="Debierre-Grockiego F."/>
            <person name="Delbecq S."/>
            <person name="Moubri-Menage K."/>
            <person name="Shams-Eldin H."/>
            <person name="Usmani-Brown S."/>
            <person name="Bringaud F."/>
            <person name="Wincker P."/>
            <person name="Vivares C.P."/>
            <person name="Schwarz R.T."/>
            <person name="Schetters T.P."/>
            <person name="Krause P.J."/>
            <person name="Gorenflot A."/>
            <person name="Berry V."/>
            <person name="Barbe V."/>
            <person name="Ben Mamoun C."/>
        </authorList>
    </citation>
    <scope>NUCLEOTIDE SEQUENCE [LARGE SCALE GENOMIC DNA]</scope>
    <source>
        <strain evidence="2 3">RI</strain>
    </source>
</reference>
<dbReference type="OMA" id="HRIELYE"/>
<evidence type="ECO:0000313" key="2">
    <source>
        <dbReference type="EMBL" id="CTQ40689.1"/>
    </source>
</evidence>
<dbReference type="Pfam" id="PF20715">
    <property type="entry name" value="DUF6827"/>
    <property type="match status" value="1"/>
</dbReference>
<sequence>MSSLSQTNFLLPGRQTLILVRRMNSSHGHKHSDPPHFAYKGKGLPRPTSLDLNSFVHMHNRQVQVGITEPPRASTVPLYRSTVNVEARNIEFMEQLQQLYNRVLTADWHDQVSQAQNVMIWEGALYRLKRRTGSCPDLHVQLMLSKVLELFDVMYQAEDVADHVYQLSEELNRGSILDDQIQDHMDAVLAQYNYLMKTYPDYALKIQTTVGQAIASIRQKIVFDCPQEFTNVY</sequence>
<dbReference type="KEGG" id="bmic:BMR1_03g00445"/>
<protein>
    <recommendedName>
        <fullName evidence="1">DUF6827 domain-containing protein</fullName>
    </recommendedName>
</protein>
<gene>
    <name evidence="2" type="ORF">BMR1_03g00445</name>
</gene>
<accession>A0A0K3ALR7</accession>
<dbReference type="OrthoDB" id="361874at2759"/>
<dbReference type="GeneID" id="24424724"/>
<reference evidence="2 3" key="3">
    <citation type="journal article" date="2016" name="Sci. Rep.">
        <title>Genome-wide diversity and gene expression profiling of Babesia microti isolates identify polymorphic genes that mediate host-pathogen interactions.</title>
        <authorList>
            <person name="Silva J.C."/>
            <person name="Cornillot E."/>
            <person name="McCracken C."/>
            <person name="Usmani-Brown S."/>
            <person name="Dwivedi A."/>
            <person name="Ifeonu O.O."/>
            <person name="Crabtree J."/>
            <person name="Gotia H.T."/>
            <person name="Virji A.Z."/>
            <person name="Reynes C."/>
            <person name="Colinge J."/>
            <person name="Kumar V."/>
            <person name="Lawres L."/>
            <person name="Pazzi J.E."/>
            <person name="Pablo J.V."/>
            <person name="Hung C."/>
            <person name="Brancato J."/>
            <person name="Kumari P."/>
            <person name="Orvis J."/>
            <person name="Tretina K."/>
            <person name="Chibucos M."/>
            <person name="Ott S."/>
            <person name="Sadzewicz L."/>
            <person name="Sengamalay N."/>
            <person name="Shetty A.C."/>
            <person name="Su Q."/>
            <person name="Tallon L."/>
            <person name="Fraser C.M."/>
            <person name="Frutos R."/>
            <person name="Molina D.M."/>
            <person name="Krause P.J."/>
            <person name="Ben Mamoun C."/>
        </authorList>
    </citation>
    <scope>NUCLEOTIDE SEQUENCE [LARGE SCALE GENOMIC DNA]</scope>
    <source>
        <strain evidence="2 3">RI</strain>
    </source>
</reference>
<dbReference type="VEuPathDB" id="PiroplasmaDB:BMR1_03g00445"/>
<reference evidence="2 3" key="2">
    <citation type="journal article" date="2013" name="PLoS ONE">
        <title>Whole genome mapping and re-organization of the nuclear and mitochondrial genomes of Babesia microti isolates.</title>
        <authorList>
            <person name="Cornillot E."/>
            <person name="Dassouli A."/>
            <person name="Garg A."/>
            <person name="Pachikara N."/>
            <person name="Randazzo S."/>
            <person name="Depoix D."/>
            <person name="Carcy B."/>
            <person name="Delbecq S."/>
            <person name="Frutos R."/>
            <person name="Silva J.C."/>
            <person name="Sutton R."/>
            <person name="Krause P.J."/>
            <person name="Mamoun C.B."/>
        </authorList>
    </citation>
    <scope>NUCLEOTIDE SEQUENCE [LARGE SCALE GENOMIC DNA]</scope>
    <source>
        <strain evidence="2 3">RI</strain>
    </source>
</reference>
<keyword evidence="3" id="KW-1185">Reference proteome</keyword>
<dbReference type="EMBL" id="LN871598">
    <property type="protein sequence ID" value="CTQ40689.1"/>
    <property type="molecule type" value="Genomic_DNA"/>
</dbReference>
<organism evidence="2 3">
    <name type="scientific">Babesia microti (strain RI)</name>
    <dbReference type="NCBI Taxonomy" id="1133968"/>
    <lineage>
        <taxon>Eukaryota</taxon>
        <taxon>Sar</taxon>
        <taxon>Alveolata</taxon>
        <taxon>Apicomplexa</taxon>
        <taxon>Aconoidasida</taxon>
        <taxon>Piroplasmida</taxon>
        <taxon>Babesiidae</taxon>
        <taxon>Babesia</taxon>
    </lineage>
</organism>